<gene>
    <name evidence="2" type="ORF">EDD69_10310</name>
</gene>
<dbReference type="Pfam" id="PF03413">
    <property type="entry name" value="PepSY"/>
    <property type="match status" value="1"/>
</dbReference>
<evidence type="ECO:0000313" key="2">
    <source>
        <dbReference type="EMBL" id="TCL51772.1"/>
    </source>
</evidence>
<dbReference type="Proteomes" id="UP000295658">
    <property type="component" value="Unassembled WGS sequence"/>
</dbReference>
<protein>
    <submittedName>
        <fullName evidence="2">Putative small secreted protein</fullName>
    </submittedName>
</protein>
<dbReference type="OrthoDB" id="2989832at2"/>
<organism evidence="2 3">
    <name type="scientific">Thermolongibacillus altinsuensis</name>
    <dbReference type="NCBI Taxonomy" id="575256"/>
    <lineage>
        <taxon>Bacteria</taxon>
        <taxon>Bacillati</taxon>
        <taxon>Bacillota</taxon>
        <taxon>Bacilli</taxon>
        <taxon>Bacillales</taxon>
        <taxon>Anoxybacillaceae</taxon>
        <taxon>Thermolongibacillus</taxon>
    </lineage>
</organism>
<feature type="domain" description="PepSY" evidence="1">
    <location>
        <begin position="29"/>
        <end position="99"/>
    </location>
</feature>
<dbReference type="AlphaFoldDB" id="A0A4R1QFN3"/>
<comment type="caution">
    <text evidence="2">The sequence shown here is derived from an EMBL/GenBank/DDBJ whole genome shotgun (WGS) entry which is preliminary data.</text>
</comment>
<dbReference type="RefSeq" id="WP_132947486.1">
    <property type="nucleotide sequence ID" value="NZ_SLUL01000003.1"/>
</dbReference>
<dbReference type="Gene3D" id="3.10.450.40">
    <property type="match status" value="1"/>
</dbReference>
<proteinExistence type="predicted"/>
<sequence>MSWKKFITGIAVGFAAAYALEQWRKQTVIPSDQALQIAKEAFKKSGNISGSWIQTNVDSFDKDGLSYQVYRGGITKTNNSETEAHEFIMDAYTGTIIETRKL</sequence>
<dbReference type="EMBL" id="SLUL01000003">
    <property type="protein sequence ID" value="TCL51772.1"/>
    <property type="molecule type" value="Genomic_DNA"/>
</dbReference>
<evidence type="ECO:0000313" key="3">
    <source>
        <dbReference type="Proteomes" id="UP000295658"/>
    </source>
</evidence>
<accession>A0A4R1QFN3</accession>
<evidence type="ECO:0000259" key="1">
    <source>
        <dbReference type="Pfam" id="PF03413"/>
    </source>
</evidence>
<dbReference type="InterPro" id="IPR025711">
    <property type="entry name" value="PepSY"/>
</dbReference>
<keyword evidence="3" id="KW-1185">Reference proteome</keyword>
<reference evidence="2 3" key="1">
    <citation type="submission" date="2019-03" db="EMBL/GenBank/DDBJ databases">
        <title>Genomic Encyclopedia of Type Strains, Phase IV (KMG-IV): sequencing the most valuable type-strain genomes for metagenomic binning, comparative biology and taxonomic classification.</title>
        <authorList>
            <person name="Goeker M."/>
        </authorList>
    </citation>
    <scope>NUCLEOTIDE SEQUENCE [LARGE SCALE GENOMIC DNA]</scope>
    <source>
        <strain evidence="2 3">DSM 24979</strain>
    </source>
</reference>
<name>A0A4R1QFN3_9BACL</name>